<comment type="similarity">
    <text evidence="2">Belongs to the peptidase A24 family.</text>
</comment>
<keyword evidence="6 7" id="KW-0472">Membrane</keyword>
<feature type="transmembrane region" description="Helical" evidence="7">
    <location>
        <begin position="105"/>
        <end position="126"/>
    </location>
</feature>
<dbReference type="PANTHER" id="PTHR30487">
    <property type="entry name" value="TYPE 4 PREPILIN-LIKE PROTEINS LEADER PEPTIDE-PROCESSING ENZYME"/>
    <property type="match status" value="1"/>
</dbReference>
<evidence type="ECO:0000256" key="6">
    <source>
        <dbReference type="ARBA" id="ARBA00023136"/>
    </source>
</evidence>
<evidence type="ECO:0000256" key="4">
    <source>
        <dbReference type="ARBA" id="ARBA00022692"/>
    </source>
</evidence>
<keyword evidence="4 7" id="KW-0812">Transmembrane</keyword>
<feature type="transmembrane region" description="Helical" evidence="7">
    <location>
        <begin position="6"/>
        <end position="24"/>
    </location>
</feature>
<feature type="transmembrane region" description="Helical" evidence="7">
    <location>
        <begin position="235"/>
        <end position="254"/>
    </location>
</feature>
<protein>
    <submittedName>
        <fullName evidence="10">Prepilin peptidase</fullName>
    </submittedName>
</protein>
<feature type="domain" description="Prepilin peptidase A24 N-terminal" evidence="9">
    <location>
        <begin position="11"/>
        <end position="92"/>
    </location>
</feature>
<evidence type="ECO:0000313" key="10">
    <source>
        <dbReference type="EMBL" id="PJE77085.1"/>
    </source>
</evidence>
<dbReference type="Proteomes" id="UP000231436">
    <property type="component" value="Unassembled WGS sequence"/>
</dbReference>
<accession>A0A2M8LI19</accession>
<comment type="caution">
    <text evidence="10">The sequence shown here is derived from an EMBL/GenBank/DDBJ whole genome shotgun (WGS) entry which is preliminary data.</text>
</comment>
<evidence type="ECO:0000256" key="5">
    <source>
        <dbReference type="ARBA" id="ARBA00022989"/>
    </source>
</evidence>
<dbReference type="Gene3D" id="1.20.120.1220">
    <property type="match status" value="1"/>
</dbReference>
<dbReference type="InterPro" id="IPR010627">
    <property type="entry name" value="Prepilin_pept_A24_N"/>
</dbReference>
<feature type="transmembrane region" description="Helical" evidence="7">
    <location>
        <begin position="73"/>
        <end position="93"/>
    </location>
</feature>
<dbReference type="InterPro" id="IPR050882">
    <property type="entry name" value="Prepilin_peptidase/N-MTase"/>
</dbReference>
<keyword evidence="3" id="KW-1003">Cell membrane</keyword>
<proteinExistence type="inferred from homology"/>
<dbReference type="Pfam" id="PF01478">
    <property type="entry name" value="Peptidase_A24"/>
    <property type="match status" value="1"/>
</dbReference>
<feature type="transmembrane region" description="Helical" evidence="7">
    <location>
        <begin position="157"/>
        <end position="173"/>
    </location>
</feature>
<dbReference type="GO" id="GO:0005886">
    <property type="term" value="C:plasma membrane"/>
    <property type="evidence" value="ECO:0007669"/>
    <property type="project" value="UniProtKB-SubCell"/>
</dbReference>
<organism evidence="10 11">
    <name type="scientific">Candidatus Uhrbacteria bacterium CG10_big_fil_rev_8_21_14_0_10_48_16</name>
    <dbReference type="NCBI Taxonomy" id="1975038"/>
    <lineage>
        <taxon>Bacteria</taxon>
        <taxon>Candidatus Uhriibacteriota</taxon>
    </lineage>
</organism>
<evidence type="ECO:0000256" key="3">
    <source>
        <dbReference type="ARBA" id="ARBA00022475"/>
    </source>
</evidence>
<dbReference type="AlphaFoldDB" id="A0A2M8LI19"/>
<evidence type="ECO:0000259" key="8">
    <source>
        <dbReference type="Pfam" id="PF01478"/>
    </source>
</evidence>
<sequence length="262" mass="29528">MFWTPFFIFGIGVCIGSFLNVVIFRTHEETSIVRGRSKCQTCDVPLGVQDLVPILSYVRLRGRCRKCQSVISWQYPVVEVATGVLFLLMYLTIDWNVPYNLGLQGMMVLLLRNWVFVSYLVIIFVYDLRHMYILDRFTIPAMIFALMVNLWLGFIPAWSVLVGGLVIGGFFWLQLLISRGAWVGGGDIRMGALMGFMLGLEQGFVALFLAYILGAFVGVGMIVSKKATRKTPIPFGTFLAMGTVITLFLGQPMIDWYLGLFL</sequence>
<dbReference type="PANTHER" id="PTHR30487:SF0">
    <property type="entry name" value="PREPILIN LEADER PEPTIDASE_N-METHYLTRANSFERASE-RELATED"/>
    <property type="match status" value="1"/>
</dbReference>
<evidence type="ECO:0000256" key="7">
    <source>
        <dbReference type="SAM" id="Phobius"/>
    </source>
</evidence>
<feature type="domain" description="Prepilin type IV endopeptidase peptidase" evidence="8">
    <location>
        <begin position="114"/>
        <end position="219"/>
    </location>
</feature>
<dbReference type="Pfam" id="PF06750">
    <property type="entry name" value="A24_N_bact"/>
    <property type="match status" value="1"/>
</dbReference>
<comment type="subcellular location">
    <subcellularLocation>
        <location evidence="1">Cell membrane</location>
        <topology evidence="1">Multi-pass membrane protein</topology>
    </subcellularLocation>
</comment>
<name>A0A2M8LI19_9BACT</name>
<evidence type="ECO:0000259" key="9">
    <source>
        <dbReference type="Pfam" id="PF06750"/>
    </source>
</evidence>
<gene>
    <name evidence="10" type="ORF">COV05_00540</name>
</gene>
<reference evidence="11" key="1">
    <citation type="submission" date="2017-09" db="EMBL/GenBank/DDBJ databases">
        <title>Depth-based differentiation of microbial function through sediment-hosted aquifers and enrichment of novel symbionts in the deep terrestrial subsurface.</title>
        <authorList>
            <person name="Probst A.J."/>
            <person name="Ladd B."/>
            <person name="Jarett J.K."/>
            <person name="Geller-Mcgrath D.E."/>
            <person name="Sieber C.M.K."/>
            <person name="Emerson J.B."/>
            <person name="Anantharaman K."/>
            <person name="Thomas B.C."/>
            <person name="Malmstrom R."/>
            <person name="Stieglmeier M."/>
            <person name="Klingl A."/>
            <person name="Woyke T."/>
            <person name="Ryan C.M."/>
            <person name="Banfield J.F."/>
        </authorList>
    </citation>
    <scope>NUCLEOTIDE SEQUENCE [LARGE SCALE GENOMIC DNA]</scope>
</reference>
<evidence type="ECO:0000256" key="1">
    <source>
        <dbReference type="ARBA" id="ARBA00004651"/>
    </source>
</evidence>
<dbReference type="GO" id="GO:0004190">
    <property type="term" value="F:aspartic-type endopeptidase activity"/>
    <property type="evidence" value="ECO:0007669"/>
    <property type="project" value="InterPro"/>
</dbReference>
<dbReference type="GO" id="GO:0006465">
    <property type="term" value="P:signal peptide processing"/>
    <property type="evidence" value="ECO:0007669"/>
    <property type="project" value="TreeGrafter"/>
</dbReference>
<dbReference type="InterPro" id="IPR000045">
    <property type="entry name" value="Prepilin_IV_endopep_pep"/>
</dbReference>
<evidence type="ECO:0000256" key="2">
    <source>
        <dbReference type="ARBA" id="ARBA00005801"/>
    </source>
</evidence>
<feature type="transmembrane region" description="Helical" evidence="7">
    <location>
        <begin position="204"/>
        <end position="223"/>
    </location>
</feature>
<keyword evidence="5 7" id="KW-1133">Transmembrane helix</keyword>
<dbReference type="EMBL" id="PFEU01000006">
    <property type="protein sequence ID" value="PJE77085.1"/>
    <property type="molecule type" value="Genomic_DNA"/>
</dbReference>
<evidence type="ECO:0000313" key="11">
    <source>
        <dbReference type="Proteomes" id="UP000231436"/>
    </source>
</evidence>